<protein>
    <submittedName>
        <fullName evidence="4">FecR family protein</fullName>
    </submittedName>
</protein>
<feature type="domain" description="Protein FecR C-terminal" evidence="3">
    <location>
        <begin position="256"/>
        <end position="324"/>
    </location>
</feature>
<keyword evidence="1" id="KW-0812">Transmembrane</keyword>
<dbReference type="PIRSF" id="PIRSF018266">
    <property type="entry name" value="FecR"/>
    <property type="match status" value="1"/>
</dbReference>
<evidence type="ECO:0000259" key="3">
    <source>
        <dbReference type="Pfam" id="PF16344"/>
    </source>
</evidence>
<keyword evidence="1" id="KW-0472">Membrane</keyword>
<dbReference type="InterPro" id="IPR032508">
    <property type="entry name" value="FecR_C"/>
</dbReference>
<evidence type="ECO:0000313" key="5">
    <source>
        <dbReference type="Proteomes" id="UP001501411"/>
    </source>
</evidence>
<dbReference type="RefSeq" id="WP_345233626.1">
    <property type="nucleotide sequence ID" value="NZ_BAABIQ010000042.1"/>
</dbReference>
<evidence type="ECO:0000259" key="2">
    <source>
        <dbReference type="Pfam" id="PF04773"/>
    </source>
</evidence>
<dbReference type="InterPro" id="IPR006860">
    <property type="entry name" value="FecR"/>
</dbReference>
<dbReference type="Pfam" id="PF04773">
    <property type="entry name" value="FecR"/>
    <property type="match status" value="1"/>
</dbReference>
<dbReference type="InterPro" id="IPR012373">
    <property type="entry name" value="Ferrdict_sens_TM"/>
</dbReference>
<dbReference type="PANTHER" id="PTHR30273">
    <property type="entry name" value="PERIPLASMIC SIGNAL SENSOR AND SIGMA FACTOR ACTIVATOR FECR-RELATED"/>
    <property type="match status" value="1"/>
</dbReference>
<dbReference type="EMBL" id="BAABIQ010000042">
    <property type="protein sequence ID" value="GAA4802499.1"/>
    <property type="molecule type" value="Genomic_DNA"/>
</dbReference>
<reference evidence="5" key="1">
    <citation type="journal article" date="2019" name="Int. J. Syst. Evol. Microbiol.">
        <title>The Global Catalogue of Microorganisms (GCM) 10K type strain sequencing project: providing services to taxonomists for standard genome sequencing and annotation.</title>
        <authorList>
            <consortium name="The Broad Institute Genomics Platform"/>
            <consortium name="The Broad Institute Genome Sequencing Center for Infectious Disease"/>
            <person name="Wu L."/>
            <person name="Ma J."/>
        </authorList>
    </citation>
    <scope>NUCLEOTIDE SEQUENCE [LARGE SCALE GENOMIC DNA]</scope>
    <source>
        <strain evidence="5">JCM 18200</strain>
    </source>
</reference>
<evidence type="ECO:0000313" key="4">
    <source>
        <dbReference type="EMBL" id="GAA4802499.1"/>
    </source>
</evidence>
<dbReference type="PANTHER" id="PTHR30273:SF2">
    <property type="entry name" value="PROTEIN FECR"/>
    <property type="match status" value="1"/>
</dbReference>
<evidence type="ECO:0000256" key="1">
    <source>
        <dbReference type="SAM" id="Phobius"/>
    </source>
</evidence>
<accession>A0ABP9C249</accession>
<keyword evidence="5" id="KW-1185">Reference proteome</keyword>
<feature type="transmembrane region" description="Helical" evidence="1">
    <location>
        <begin position="87"/>
        <end position="108"/>
    </location>
</feature>
<name>A0ABP9C249_9SPHI</name>
<keyword evidence="1" id="KW-1133">Transmembrane helix</keyword>
<dbReference type="Gene3D" id="3.55.50.30">
    <property type="match status" value="1"/>
</dbReference>
<dbReference type="Proteomes" id="UP001501411">
    <property type="component" value="Unassembled WGS sequence"/>
</dbReference>
<comment type="caution">
    <text evidence="4">The sequence shown here is derived from an EMBL/GenBank/DDBJ whole genome shotgun (WGS) entry which is preliminary data.</text>
</comment>
<sequence length="329" mass="36880">MSEQQIQKLYLKFIKGECTRQEIDLLLDLLKTVEHKKSLPGLEEVERLNEENLRLDDQASDRIFQTILNAHTPAVPLKKNPYGWKSVTAIAASIVCLLGLGLMAYYVMKPSKVTYQSGFAKKETYTLPDGTKVILNANTQLQLTRTFSTDSQREVWIAGEAFFQIAPDNKRPFIVHTPKGLNVQVLGTAFNLKARPKETQLVLNNGCVKVGVKNIAGSAQVLSPGEMVTLKEEQHKLVKTTVDTVYYAAWRYDLLPFTNEPLEKVANTIKDIYGYQVVYSKGEDQLSKMHFTGSLPANNIDKVITTLSAALNCDILIKDNKTITINQQD</sequence>
<organism evidence="4 5">
    <name type="scientific">Olivibacter ginsenosidimutans</name>
    <dbReference type="NCBI Taxonomy" id="1176537"/>
    <lineage>
        <taxon>Bacteria</taxon>
        <taxon>Pseudomonadati</taxon>
        <taxon>Bacteroidota</taxon>
        <taxon>Sphingobacteriia</taxon>
        <taxon>Sphingobacteriales</taxon>
        <taxon>Sphingobacteriaceae</taxon>
        <taxon>Olivibacter</taxon>
    </lineage>
</organism>
<gene>
    <name evidence="4" type="ORF">GCM10023231_34330</name>
</gene>
<feature type="domain" description="FecR protein" evidence="2">
    <location>
        <begin position="115"/>
        <end position="208"/>
    </location>
</feature>
<proteinExistence type="predicted"/>
<dbReference type="Gene3D" id="2.60.120.1440">
    <property type="match status" value="1"/>
</dbReference>
<dbReference type="Pfam" id="PF16344">
    <property type="entry name" value="FecR_C"/>
    <property type="match status" value="1"/>
</dbReference>